<dbReference type="SUPFAM" id="SSF52499">
    <property type="entry name" value="Isochorismatase-like hydrolases"/>
    <property type="match status" value="1"/>
</dbReference>
<dbReference type="AlphaFoldDB" id="A0AA38UV79"/>
<name>A0AA38UV79_9AGAR</name>
<comment type="similarity">
    <text evidence="1">Belongs to the isochorismatase family.</text>
</comment>
<protein>
    <submittedName>
        <fullName evidence="5">Isochorismatase hydrolase</fullName>
    </submittedName>
</protein>
<evidence type="ECO:0000256" key="3">
    <source>
        <dbReference type="SAM" id="MobiDB-lite"/>
    </source>
</evidence>
<dbReference type="GO" id="GO:0016787">
    <property type="term" value="F:hydrolase activity"/>
    <property type="evidence" value="ECO:0007669"/>
    <property type="project" value="UniProtKB-KW"/>
</dbReference>
<dbReference type="Proteomes" id="UP001163850">
    <property type="component" value="Unassembled WGS sequence"/>
</dbReference>
<dbReference type="PANTHER" id="PTHR43540">
    <property type="entry name" value="PEROXYUREIDOACRYLATE/UREIDOACRYLATE AMIDOHYDROLASE-RELATED"/>
    <property type="match status" value="1"/>
</dbReference>
<keyword evidence="2 5" id="KW-0378">Hydrolase</keyword>
<feature type="domain" description="Isochorismatase-like" evidence="4">
    <location>
        <begin position="86"/>
        <end position="286"/>
    </location>
</feature>
<reference evidence="5" key="1">
    <citation type="submission" date="2022-08" db="EMBL/GenBank/DDBJ databases">
        <authorList>
            <consortium name="DOE Joint Genome Institute"/>
            <person name="Min B."/>
            <person name="Riley R."/>
            <person name="Sierra-Patev S."/>
            <person name="Naranjo-Ortiz M."/>
            <person name="Looney B."/>
            <person name="Konkel Z."/>
            <person name="Slot J.C."/>
            <person name="Sakamoto Y."/>
            <person name="Steenwyk J.L."/>
            <person name="Rokas A."/>
            <person name="Carro J."/>
            <person name="Camarero S."/>
            <person name="Ferreira P."/>
            <person name="Molpeceres G."/>
            <person name="Ruiz-Duenas F.J."/>
            <person name="Serrano A."/>
            <person name="Henrissat B."/>
            <person name="Drula E."/>
            <person name="Hughes K.W."/>
            <person name="Mata J.L."/>
            <person name="Ishikawa N.K."/>
            <person name="Vargas-Isla R."/>
            <person name="Ushijima S."/>
            <person name="Smith C.A."/>
            <person name="Ahrendt S."/>
            <person name="Andreopoulos W."/>
            <person name="He G."/>
            <person name="Labutti K."/>
            <person name="Lipzen A."/>
            <person name="Ng V."/>
            <person name="Sandor L."/>
            <person name="Barry K."/>
            <person name="Martinez A.T."/>
            <person name="Xiao Y."/>
            <person name="Gibbons J.G."/>
            <person name="Terashima K."/>
            <person name="Hibbett D.S."/>
            <person name="Grigoriev I.V."/>
        </authorList>
    </citation>
    <scope>NUCLEOTIDE SEQUENCE</scope>
    <source>
        <strain evidence="5">TFB7829</strain>
    </source>
</reference>
<evidence type="ECO:0000256" key="1">
    <source>
        <dbReference type="ARBA" id="ARBA00006336"/>
    </source>
</evidence>
<dbReference type="Gene3D" id="3.40.50.850">
    <property type="entry name" value="Isochorismatase-like"/>
    <property type="match status" value="1"/>
</dbReference>
<feature type="region of interest" description="Disordered" evidence="3">
    <location>
        <begin position="37"/>
        <end position="63"/>
    </location>
</feature>
<comment type="caution">
    <text evidence="5">The sequence shown here is derived from an EMBL/GenBank/DDBJ whole genome shotgun (WGS) entry which is preliminary data.</text>
</comment>
<evidence type="ECO:0000313" key="6">
    <source>
        <dbReference type="Proteomes" id="UP001163850"/>
    </source>
</evidence>
<dbReference type="InterPro" id="IPR036380">
    <property type="entry name" value="Isochorismatase-like_sf"/>
</dbReference>
<accession>A0AA38UV79</accession>
<sequence length="295" mass="32627">MSVPHVSKPVEFGDPKFGDFCVEYPNGLVDLSRSNHLDQQEHSGIDTTEEPGAQPGSSVTAPTLRAGQLDIPVTGDKTVRLDTDKTAFVIIDMQNFFLHQDIRDHPKGLACVDPLMKVVPFFRDNNIKILWVNWGLGDDELSTIPPSLARGFNANHGYRGFGSKLRGEFGRVLIKGEKNTELYGPLQGLFEDGRDKGTDFWIYKNRMSGLWNQTPLEDFLKENEIKTLLFAGVNADDCVLGTIIDANHKGYDCILVEDTTATTSPDITYQAVLYNAGNTYGFVTCTDKILGSQSS</sequence>
<organism evidence="5 6">
    <name type="scientific">Lentinula detonsa</name>
    <dbReference type="NCBI Taxonomy" id="2804962"/>
    <lineage>
        <taxon>Eukaryota</taxon>
        <taxon>Fungi</taxon>
        <taxon>Dikarya</taxon>
        <taxon>Basidiomycota</taxon>
        <taxon>Agaricomycotina</taxon>
        <taxon>Agaricomycetes</taxon>
        <taxon>Agaricomycetidae</taxon>
        <taxon>Agaricales</taxon>
        <taxon>Marasmiineae</taxon>
        <taxon>Omphalotaceae</taxon>
        <taxon>Lentinula</taxon>
    </lineage>
</organism>
<dbReference type="EMBL" id="MU801918">
    <property type="protein sequence ID" value="KAJ3987820.1"/>
    <property type="molecule type" value="Genomic_DNA"/>
</dbReference>
<evidence type="ECO:0000313" key="5">
    <source>
        <dbReference type="EMBL" id="KAJ3987820.1"/>
    </source>
</evidence>
<dbReference type="CDD" id="cd00431">
    <property type="entry name" value="cysteine_hydrolases"/>
    <property type="match status" value="1"/>
</dbReference>
<gene>
    <name evidence="5" type="ORF">F5890DRAFT_1551132</name>
</gene>
<dbReference type="PANTHER" id="PTHR43540:SF9">
    <property type="entry name" value="FAMILY HYDROLASE, PUTATIVE (AFU_ORTHOLOGUE AFUA_2G08700)-RELATED"/>
    <property type="match status" value="1"/>
</dbReference>
<dbReference type="Pfam" id="PF00857">
    <property type="entry name" value="Isochorismatase"/>
    <property type="match status" value="1"/>
</dbReference>
<evidence type="ECO:0000259" key="4">
    <source>
        <dbReference type="Pfam" id="PF00857"/>
    </source>
</evidence>
<dbReference type="InterPro" id="IPR000868">
    <property type="entry name" value="Isochorismatase-like_dom"/>
</dbReference>
<evidence type="ECO:0000256" key="2">
    <source>
        <dbReference type="ARBA" id="ARBA00022801"/>
    </source>
</evidence>
<proteinExistence type="inferred from homology"/>
<dbReference type="InterPro" id="IPR050272">
    <property type="entry name" value="Isochorismatase-like_hydrls"/>
</dbReference>